<protein>
    <submittedName>
        <fullName evidence="1">Uncharacterized protein</fullName>
    </submittedName>
</protein>
<dbReference type="Proteomes" id="UP000551709">
    <property type="component" value="Chromosome"/>
</dbReference>
<reference evidence="1" key="2">
    <citation type="submission" date="2022-04" db="EMBL/GenBank/DDBJ databases">
        <authorList>
            <person name="Bromfield E.S.P."/>
            <person name="Cloutier S."/>
        </authorList>
    </citation>
    <scope>NUCLEOTIDE SEQUENCE</scope>
    <source>
        <strain evidence="1">1S5</strain>
    </source>
</reference>
<sequence>MQTYKVQIEPKLSERLEQAAGVAKIAPAELIAQCVEQHLDIALRYVALLDRLDTVDQGLLDLASLVGEASAGGNVEVSSICRYLPSKV</sequence>
<organism evidence="1 2">
    <name type="scientific">Bradyrhizobium barranii subsp. apii</name>
    <dbReference type="NCBI Taxonomy" id="2819348"/>
    <lineage>
        <taxon>Bacteria</taxon>
        <taxon>Pseudomonadati</taxon>
        <taxon>Pseudomonadota</taxon>
        <taxon>Alphaproteobacteria</taxon>
        <taxon>Hyphomicrobiales</taxon>
        <taxon>Nitrobacteraceae</taxon>
        <taxon>Bradyrhizobium</taxon>
        <taxon>Bradyrhizobium barranii</taxon>
    </lineage>
</organism>
<reference evidence="1" key="1">
    <citation type="journal article" date="2017" name="Syst. Appl. Microbiol.">
        <title>Soybeans inoculated with root zone soils of Canadian native legumes harbour diverse and novel Bradyrhizobium spp. that possess agricultural potential.</title>
        <authorList>
            <person name="Bromfield E.S.P."/>
            <person name="Cloutier S."/>
            <person name="Tambong J.T."/>
            <person name="Tran Thi T.V."/>
        </authorList>
    </citation>
    <scope>NUCLEOTIDE SEQUENCE</scope>
    <source>
        <strain evidence="1">1S5</strain>
    </source>
</reference>
<accession>A0A8T5V648</accession>
<gene>
    <name evidence="1" type="ORF">HAP41_0000003520</name>
</gene>
<dbReference type="RefSeq" id="WP_166055945.1">
    <property type="nucleotide sequence ID" value="NZ_CP096255.1"/>
</dbReference>
<dbReference type="EMBL" id="CP096255">
    <property type="protein sequence ID" value="UPT88226.1"/>
    <property type="molecule type" value="Genomic_DNA"/>
</dbReference>
<proteinExistence type="predicted"/>
<evidence type="ECO:0000313" key="2">
    <source>
        <dbReference type="Proteomes" id="UP000551709"/>
    </source>
</evidence>
<name>A0A8T5V648_9BRAD</name>
<evidence type="ECO:0000313" key="1">
    <source>
        <dbReference type="EMBL" id="UPT88226.1"/>
    </source>
</evidence>
<dbReference type="AlphaFoldDB" id="A0A8T5V648"/>